<dbReference type="Pfam" id="PF05721">
    <property type="entry name" value="PhyH"/>
    <property type="match status" value="1"/>
</dbReference>
<comment type="cofactor">
    <cofactor evidence="1">
        <name>Fe(2+)</name>
        <dbReference type="ChEBI" id="CHEBI:29033"/>
    </cofactor>
</comment>
<evidence type="ECO:0000256" key="1">
    <source>
        <dbReference type="ARBA" id="ARBA00001954"/>
    </source>
</evidence>
<dbReference type="Proteomes" id="UP000199072">
    <property type="component" value="Unassembled WGS sequence"/>
</dbReference>
<dbReference type="AlphaFoldDB" id="A0A1G7AKT2"/>
<dbReference type="GO" id="GO:0016706">
    <property type="term" value="F:2-oxoglutarate-dependent dioxygenase activity"/>
    <property type="evidence" value="ECO:0007669"/>
    <property type="project" value="UniProtKB-ARBA"/>
</dbReference>
<dbReference type="OrthoDB" id="9814777at2"/>
<dbReference type="SUPFAM" id="SSF51197">
    <property type="entry name" value="Clavaminate synthase-like"/>
    <property type="match status" value="1"/>
</dbReference>
<protein>
    <submittedName>
        <fullName evidence="2">Ectoine hydroxylase-related dioxygenase, phytanoyl-CoA dioxygenase (PhyH) family</fullName>
    </submittedName>
</protein>
<accession>A0A1G7AKT2</accession>
<dbReference type="GO" id="GO:0005506">
    <property type="term" value="F:iron ion binding"/>
    <property type="evidence" value="ECO:0007669"/>
    <property type="project" value="UniProtKB-ARBA"/>
</dbReference>
<evidence type="ECO:0000313" key="2">
    <source>
        <dbReference type="EMBL" id="SDE15449.1"/>
    </source>
</evidence>
<dbReference type="PANTHER" id="PTHR20883">
    <property type="entry name" value="PHYTANOYL-COA DIOXYGENASE DOMAIN CONTAINING 1"/>
    <property type="match status" value="1"/>
</dbReference>
<organism evidence="2 3">
    <name type="scientific">Mucilaginibacter pineti</name>
    <dbReference type="NCBI Taxonomy" id="1391627"/>
    <lineage>
        <taxon>Bacteria</taxon>
        <taxon>Pseudomonadati</taxon>
        <taxon>Bacteroidota</taxon>
        <taxon>Sphingobacteriia</taxon>
        <taxon>Sphingobacteriales</taxon>
        <taxon>Sphingobacteriaceae</taxon>
        <taxon>Mucilaginibacter</taxon>
    </lineage>
</organism>
<name>A0A1G7AKT2_9SPHI</name>
<evidence type="ECO:0000313" key="3">
    <source>
        <dbReference type="Proteomes" id="UP000199072"/>
    </source>
</evidence>
<dbReference type="PANTHER" id="PTHR20883:SF48">
    <property type="entry name" value="ECTOINE DIOXYGENASE"/>
    <property type="match status" value="1"/>
</dbReference>
<proteinExistence type="predicted"/>
<keyword evidence="2" id="KW-0223">Dioxygenase</keyword>
<dbReference type="InterPro" id="IPR008775">
    <property type="entry name" value="Phytyl_CoA_dOase-like"/>
</dbReference>
<dbReference type="STRING" id="1391627.SAMN05216464_104154"/>
<reference evidence="2 3" key="1">
    <citation type="submission" date="2016-10" db="EMBL/GenBank/DDBJ databases">
        <authorList>
            <person name="de Groot N.N."/>
        </authorList>
    </citation>
    <scope>NUCLEOTIDE SEQUENCE [LARGE SCALE GENOMIC DNA]</scope>
    <source>
        <strain evidence="2 3">47C3B</strain>
    </source>
</reference>
<dbReference type="Gene3D" id="2.60.120.620">
    <property type="entry name" value="q2cbj1_9rhob like domain"/>
    <property type="match status" value="1"/>
</dbReference>
<sequence length="273" mass="31147">MNAKVSPLPQLDNFKRLSPQTILEFREKGHTLVKNILSPAEIEAYRPVIVNAADRYNTEKRKLEERDTYGKAFLQIMNLWQVDTDTKKFVFAPRMAKIAADLMGVENVRLYHDQALFKEPGGGPTPWHQDQYYWPVDTNNTVTMWMPLVDINEEMGMLTFASNSYTNGAVFNHEISDQSASAFDDYVTENNFPISRAKSMKAGDATFHRGFTIHNAPGNNSGKRREIMTIIYVADGARITPHKNEWQKNDHQKWLMGKPIGSPVDSELNPKLL</sequence>
<keyword evidence="3" id="KW-1185">Reference proteome</keyword>
<keyword evidence="2" id="KW-0560">Oxidoreductase</keyword>
<dbReference type="RefSeq" id="WP_091149179.1">
    <property type="nucleotide sequence ID" value="NZ_FNAI01000004.1"/>
</dbReference>
<gene>
    <name evidence="2" type="ORF">SAMN05216464_104154</name>
</gene>
<dbReference type="EMBL" id="FNAI01000004">
    <property type="protein sequence ID" value="SDE15449.1"/>
    <property type="molecule type" value="Genomic_DNA"/>
</dbReference>